<dbReference type="RefSeq" id="WP_013621156.1">
    <property type="nucleotide sequence ID" value="NZ_ARZX01000021.1"/>
</dbReference>
<proteinExistence type="predicted"/>
<dbReference type="Proteomes" id="UP000019275">
    <property type="component" value="Unassembled WGS sequence"/>
</dbReference>
<feature type="signal peptide" evidence="1">
    <location>
        <begin position="1"/>
        <end position="20"/>
    </location>
</feature>
<comment type="caution">
    <text evidence="2">The sequence shown here is derived from an EMBL/GenBank/DDBJ whole genome shotgun (WGS) entry which is preliminary data.</text>
</comment>
<gene>
    <name evidence="2" type="ORF">KLA_14048</name>
</gene>
<reference evidence="2 3" key="1">
    <citation type="journal article" date="2014" name="Genome Announc.">
        <title>Draft Genome Sequence of the Carrageenan-Degrading Bacterium Cellulophaga sp. Strain KL-A, Isolated from Decaying Marine Algae.</title>
        <authorList>
            <person name="Shan D."/>
            <person name="Ying J."/>
            <person name="Li X."/>
            <person name="Gao Z."/>
            <person name="Wei G."/>
            <person name="Shao Z."/>
        </authorList>
    </citation>
    <scope>NUCLEOTIDE SEQUENCE [LARGE SCALE GENOMIC DNA]</scope>
    <source>
        <strain evidence="2 3">KL-A</strain>
    </source>
</reference>
<protein>
    <recommendedName>
        <fullName evidence="4">DUF3299 domain-containing protein</fullName>
    </recommendedName>
</protein>
<keyword evidence="3" id="KW-1185">Reference proteome</keyword>
<evidence type="ECO:0000313" key="2">
    <source>
        <dbReference type="EMBL" id="EWH12513.1"/>
    </source>
</evidence>
<evidence type="ECO:0008006" key="4">
    <source>
        <dbReference type="Google" id="ProtNLM"/>
    </source>
</evidence>
<feature type="chain" id="PRO_5046844993" description="DUF3299 domain-containing protein" evidence="1">
    <location>
        <begin position="21"/>
        <end position="148"/>
    </location>
</feature>
<evidence type="ECO:0000313" key="3">
    <source>
        <dbReference type="Proteomes" id="UP000019275"/>
    </source>
</evidence>
<sequence>MIKKLSLIFLFIFSAQLVSAQALLDWEDMIQGVNYTTPEGGAELGEFLKPTYSKQMLALEGKEISITGYFLVLEGQKDSFMLSNNPMASCFFCGNGGPETIIELYFDKRPNFFMDDLISVKGILKLNRDDPDHTYYTIEHANGFTIKM</sequence>
<evidence type="ECO:0000256" key="1">
    <source>
        <dbReference type="SAM" id="SignalP"/>
    </source>
</evidence>
<organism evidence="2 3">
    <name type="scientific">Cellulophaga geojensis KL-A</name>
    <dbReference type="NCBI Taxonomy" id="1328323"/>
    <lineage>
        <taxon>Bacteria</taxon>
        <taxon>Pseudomonadati</taxon>
        <taxon>Bacteroidota</taxon>
        <taxon>Flavobacteriia</taxon>
        <taxon>Flavobacteriales</taxon>
        <taxon>Flavobacteriaceae</taxon>
        <taxon>Cellulophaga</taxon>
    </lineage>
</organism>
<dbReference type="Gene3D" id="2.40.50.870">
    <property type="entry name" value="Protein of unknown function (DUF3299)"/>
    <property type="match status" value="1"/>
</dbReference>
<keyword evidence="1" id="KW-0732">Signal</keyword>
<name>A0ABN0RL35_9FLAO</name>
<dbReference type="EMBL" id="ARZX01000021">
    <property type="protein sequence ID" value="EWH12513.1"/>
    <property type="molecule type" value="Genomic_DNA"/>
</dbReference>
<accession>A0ABN0RL35</accession>